<accession>A0A0F3QI76</accession>
<protein>
    <submittedName>
        <fullName evidence="1">Uncharacterized protein</fullName>
    </submittedName>
</protein>
<gene>
    <name evidence="1" type="ORF">RBEMOGI_0876</name>
</gene>
<dbReference type="AlphaFoldDB" id="A0A0F3QI76"/>
<dbReference type="PATRIC" id="fig|1359194.3.peg.884"/>
<name>A0A0F3QI76_RICBE</name>
<reference evidence="1 2" key="1">
    <citation type="submission" date="2015-02" db="EMBL/GenBank/DDBJ databases">
        <title>Genome Sequencing of Rickettsiales.</title>
        <authorList>
            <person name="Daugherty S.C."/>
            <person name="Su Q."/>
            <person name="Abolude K."/>
            <person name="Beier-Sexton M."/>
            <person name="Carlyon J.A."/>
            <person name="Carter R."/>
            <person name="Day N.P."/>
            <person name="Dumler S.J."/>
            <person name="Dyachenko V."/>
            <person name="Godinez A."/>
            <person name="Kurtti T.J."/>
            <person name="Lichay M."/>
            <person name="Mullins K.E."/>
            <person name="Ott S."/>
            <person name="Pappas-Brown V."/>
            <person name="Paris D.H."/>
            <person name="Patel P."/>
            <person name="Richards A.L."/>
            <person name="Sadzewicz L."/>
            <person name="Sears K."/>
            <person name="Seidman D."/>
            <person name="Sengamalay N."/>
            <person name="Stenos J."/>
            <person name="Tallon L.J."/>
            <person name="Vincent G."/>
            <person name="Fraser C.M."/>
            <person name="Munderloh U."/>
            <person name="Dunning-Hotopp J.C."/>
        </authorList>
    </citation>
    <scope>NUCLEOTIDE SEQUENCE [LARGE SCALE GENOMIC DNA]</scope>
    <source>
        <strain evidence="1 2">RML Mogi</strain>
    </source>
</reference>
<comment type="caution">
    <text evidence="1">The sequence shown here is derived from an EMBL/GenBank/DDBJ whole genome shotgun (WGS) entry which is preliminary data.</text>
</comment>
<dbReference type="RefSeq" id="WP_231569909.1">
    <property type="nucleotide sequence ID" value="NZ_LAOJ01000001.1"/>
</dbReference>
<dbReference type="EMBL" id="LAOJ01000001">
    <property type="protein sequence ID" value="KJV92248.1"/>
    <property type="molecule type" value="Genomic_DNA"/>
</dbReference>
<sequence length="52" mass="5672">MFNTTTGMVTVTAALSNIKTNTKIHNNGSAIVNSTTTHFNHTLSTSYHPQEH</sequence>
<evidence type="ECO:0000313" key="1">
    <source>
        <dbReference type="EMBL" id="KJV92248.1"/>
    </source>
</evidence>
<dbReference type="Proteomes" id="UP000033689">
    <property type="component" value="Unassembled WGS sequence"/>
</dbReference>
<evidence type="ECO:0000313" key="2">
    <source>
        <dbReference type="Proteomes" id="UP000033689"/>
    </source>
</evidence>
<organism evidence="1 2">
    <name type="scientific">Rickettsia bellii str. RML Mogi</name>
    <dbReference type="NCBI Taxonomy" id="1359194"/>
    <lineage>
        <taxon>Bacteria</taxon>
        <taxon>Pseudomonadati</taxon>
        <taxon>Pseudomonadota</taxon>
        <taxon>Alphaproteobacteria</taxon>
        <taxon>Rickettsiales</taxon>
        <taxon>Rickettsiaceae</taxon>
        <taxon>Rickettsieae</taxon>
        <taxon>Rickettsia</taxon>
        <taxon>belli group</taxon>
    </lineage>
</organism>
<proteinExistence type="predicted"/>